<dbReference type="Pfam" id="PF04186">
    <property type="entry name" value="FxsA"/>
    <property type="match status" value="1"/>
</dbReference>
<reference evidence="2 3" key="1">
    <citation type="submission" date="2024-04" db="EMBL/GenBank/DDBJ databases">
        <authorList>
            <person name="Cremers G."/>
        </authorList>
    </citation>
    <scope>NUCLEOTIDE SEQUENCE [LARGE SCALE GENOMIC DNA]</scope>
    <source>
        <strain evidence="2">MeCH1-AG</strain>
    </source>
</reference>
<keyword evidence="1" id="KW-0812">Transmembrane</keyword>
<dbReference type="PANTHER" id="PTHR35335">
    <property type="entry name" value="UPF0716 PROTEIN FXSA"/>
    <property type="match status" value="1"/>
</dbReference>
<dbReference type="NCBIfam" id="NF008528">
    <property type="entry name" value="PRK11463.1-2"/>
    <property type="match status" value="1"/>
</dbReference>
<protein>
    <submittedName>
        <fullName evidence="2">FxsA cytoplasmic membrane protein</fullName>
    </submittedName>
</protein>
<accession>A0ABM9NE81</accession>
<feature type="transmembrane region" description="Helical" evidence="1">
    <location>
        <begin position="78"/>
        <end position="103"/>
    </location>
</feature>
<feature type="transmembrane region" description="Helical" evidence="1">
    <location>
        <begin position="28"/>
        <end position="49"/>
    </location>
</feature>
<dbReference type="EMBL" id="OZ026884">
    <property type="protein sequence ID" value="CAL1238895.1"/>
    <property type="molecule type" value="Genomic_DNA"/>
</dbReference>
<sequence>MNIRPGLPLAMLGLLVLELYLQVKLIGALGWLATFALLIGAGMAGLALLRAQGGLLWLDIQRGLAQGELPTRPLVEGALVAAGGALLVMPGLLSDALALLCLIPVSRRWLASFLLKNAITPRPAAAESDSNLVIDGEYRRER</sequence>
<dbReference type="RefSeq" id="WP_348758503.1">
    <property type="nucleotide sequence ID" value="NZ_OZ026884.1"/>
</dbReference>
<evidence type="ECO:0000313" key="2">
    <source>
        <dbReference type="EMBL" id="CAL1238895.1"/>
    </source>
</evidence>
<evidence type="ECO:0000313" key="3">
    <source>
        <dbReference type="Proteomes" id="UP001497493"/>
    </source>
</evidence>
<name>A0ABM9NE81_9GAMM</name>
<dbReference type="Proteomes" id="UP001497493">
    <property type="component" value="Chromosome"/>
</dbReference>
<keyword evidence="3" id="KW-1185">Reference proteome</keyword>
<organism evidence="2 3">
    <name type="scientific">Candidatus Methylocalor cossyra</name>
    <dbReference type="NCBI Taxonomy" id="3108543"/>
    <lineage>
        <taxon>Bacteria</taxon>
        <taxon>Pseudomonadati</taxon>
        <taxon>Pseudomonadota</taxon>
        <taxon>Gammaproteobacteria</taxon>
        <taxon>Methylococcales</taxon>
        <taxon>Methylococcaceae</taxon>
        <taxon>Candidatus Methylocalor</taxon>
    </lineage>
</organism>
<proteinExistence type="predicted"/>
<evidence type="ECO:0000256" key="1">
    <source>
        <dbReference type="SAM" id="Phobius"/>
    </source>
</evidence>
<dbReference type="PANTHER" id="PTHR35335:SF1">
    <property type="entry name" value="UPF0716 PROTEIN FXSA"/>
    <property type="match status" value="1"/>
</dbReference>
<keyword evidence="1" id="KW-0472">Membrane</keyword>
<dbReference type="InterPro" id="IPR007313">
    <property type="entry name" value="FxsA"/>
</dbReference>
<gene>
    <name evidence="2" type="ORF">MECH1_V1_0114</name>
</gene>
<keyword evidence="1" id="KW-1133">Transmembrane helix</keyword>